<dbReference type="SUPFAM" id="SSF52266">
    <property type="entry name" value="SGNH hydrolase"/>
    <property type="match status" value="1"/>
</dbReference>
<dbReference type="EMBL" id="RYZI01000004">
    <property type="protein sequence ID" value="RWA14739.1"/>
    <property type="molecule type" value="Genomic_DNA"/>
</dbReference>
<evidence type="ECO:0000313" key="3">
    <source>
        <dbReference type="Proteomes" id="UP000286045"/>
    </source>
</evidence>
<name>A0A439DJZ4_9PEZI</name>
<comment type="caution">
    <text evidence="2">The sequence shown here is derived from an EMBL/GenBank/DDBJ whole genome shotgun (WGS) entry which is preliminary data.</text>
</comment>
<sequence>MPLRIASLGSSFAAGPTIVPVENHNAGRSGANYAHLVAERAGGTLTDLSVCGATLLHLLDTPQYAGGRWFAPQIDDMPADSELVLVLGGGNDIGYIGGIFQDTLSRSWLGSVLLLCRGADPDHEVKTQLQLDVDSLAERYATVLDAIHHKAPKAYVLVVEYQAVLGPDTRPGEDVAFGADRIAHHREVAARLLEATRKAVLGREEWCSTVGVAEPSEAHAVGAENPWISGFTWKLFRQGGAYHPRPEGMAAISDLVYDKMVELGLVGQDQATKDHDIEDGFVML</sequence>
<dbReference type="PANTHER" id="PTHR37981:SF1">
    <property type="entry name" value="SGNH HYDROLASE-TYPE ESTERASE DOMAIN-CONTAINING PROTEIN"/>
    <property type="match status" value="1"/>
</dbReference>
<dbReference type="InterPro" id="IPR037460">
    <property type="entry name" value="SEST-like"/>
</dbReference>
<proteinExistence type="predicted"/>
<dbReference type="CDD" id="cd01823">
    <property type="entry name" value="SEST_like"/>
    <property type="match status" value="1"/>
</dbReference>
<dbReference type="AlphaFoldDB" id="A0A439DJZ4"/>
<feature type="domain" description="SGNH hydrolase-type esterase" evidence="1">
    <location>
        <begin position="8"/>
        <end position="250"/>
    </location>
</feature>
<dbReference type="InterPro" id="IPR036514">
    <property type="entry name" value="SGNH_hydro_sf"/>
</dbReference>
<accession>A0A439DJZ4</accession>
<evidence type="ECO:0000313" key="2">
    <source>
        <dbReference type="EMBL" id="RWA14739.1"/>
    </source>
</evidence>
<dbReference type="PANTHER" id="PTHR37981">
    <property type="entry name" value="LIPASE 2"/>
    <property type="match status" value="1"/>
</dbReference>
<dbReference type="GO" id="GO:0006629">
    <property type="term" value="P:lipid metabolic process"/>
    <property type="evidence" value="ECO:0007669"/>
    <property type="project" value="TreeGrafter"/>
</dbReference>
<dbReference type="Proteomes" id="UP000286045">
    <property type="component" value="Unassembled WGS sequence"/>
</dbReference>
<dbReference type="Gene3D" id="3.40.50.1110">
    <property type="entry name" value="SGNH hydrolase"/>
    <property type="match status" value="1"/>
</dbReference>
<dbReference type="GO" id="GO:0016788">
    <property type="term" value="F:hydrolase activity, acting on ester bonds"/>
    <property type="evidence" value="ECO:0007669"/>
    <property type="project" value="InterPro"/>
</dbReference>
<evidence type="ECO:0000259" key="1">
    <source>
        <dbReference type="Pfam" id="PF13472"/>
    </source>
</evidence>
<gene>
    <name evidence="2" type="ORF">EKO27_g341</name>
</gene>
<keyword evidence="3" id="KW-1185">Reference proteome</keyword>
<protein>
    <recommendedName>
        <fullName evidence="1">SGNH hydrolase-type esterase domain-containing protein</fullName>
    </recommendedName>
</protein>
<organism evidence="2 3">
    <name type="scientific">Xylaria grammica</name>
    <dbReference type="NCBI Taxonomy" id="363999"/>
    <lineage>
        <taxon>Eukaryota</taxon>
        <taxon>Fungi</taxon>
        <taxon>Dikarya</taxon>
        <taxon>Ascomycota</taxon>
        <taxon>Pezizomycotina</taxon>
        <taxon>Sordariomycetes</taxon>
        <taxon>Xylariomycetidae</taxon>
        <taxon>Xylariales</taxon>
        <taxon>Xylariaceae</taxon>
        <taxon>Xylaria</taxon>
    </lineage>
</organism>
<reference evidence="2 3" key="1">
    <citation type="submission" date="2018-12" db="EMBL/GenBank/DDBJ databases">
        <title>Draft genome sequence of Xylaria grammica IHI A82.</title>
        <authorList>
            <person name="Buettner E."/>
            <person name="Kellner H."/>
        </authorList>
    </citation>
    <scope>NUCLEOTIDE SEQUENCE [LARGE SCALE GENOMIC DNA]</scope>
    <source>
        <strain evidence="2 3">IHI A82</strain>
    </source>
</reference>
<dbReference type="Pfam" id="PF13472">
    <property type="entry name" value="Lipase_GDSL_2"/>
    <property type="match status" value="1"/>
</dbReference>
<dbReference type="InterPro" id="IPR013830">
    <property type="entry name" value="SGNH_hydro"/>
</dbReference>